<dbReference type="InterPro" id="IPR012312">
    <property type="entry name" value="Hemerythrin-like"/>
</dbReference>
<evidence type="ECO:0000259" key="1">
    <source>
        <dbReference type="Pfam" id="PF01814"/>
    </source>
</evidence>
<evidence type="ECO:0000313" key="2">
    <source>
        <dbReference type="EMBL" id="KGY08642.1"/>
    </source>
</evidence>
<dbReference type="Pfam" id="PF01814">
    <property type="entry name" value="Hemerythrin"/>
    <property type="match status" value="1"/>
</dbReference>
<dbReference type="STRING" id="379097.SE23_11640"/>
<dbReference type="PANTHER" id="PTHR39966:SF1">
    <property type="entry name" value="HEMERYTHRIN-LIKE DOMAIN-CONTAINING PROTEIN"/>
    <property type="match status" value="1"/>
</dbReference>
<dbReference type="PANTHER" id="PTHR39966">
    <property type="entry name" value="BLL2471 PROTEIN-RELATED"/>
    <property type="match status" value="1"/>
</dbReference>
<dbReference type="AlphaFoldDB" id="A0A0A5HSW9"/>
<organism evidence="2 3">
    <name type="scientific">Photobacterium sp. (strain ATCC 43367)</name>
    <dbReference type="NCBI Taxonomy" id="379097"/>
    <lineage>
        <taxon>Bacteria</taxon>
        <taxon>Pseudomonadati</taxon>
        <taxon>Pseudomonadota</taxon>
        <taxon>Gammaproteobacteria</taxon>
        <taxon>Vibrionales</taxon>
        <taxon>Vibrionaceae</taxon>
        <taxon>Vibrio</taxon>
        <taxon>Vibrio oreintalis group</taxon>
    </lineage>
</organism>
<reference evidence="2 3" key="1">
    <citation type="submission" date="2014-10" db="EMBL/GenBank/DDBJ databases">
        <title>Genome sequencing of Vibrio sinaloensis T08.</title>
        <authorList>
            <person name="Chan K.-G."/>
            <person name="Mohamad N.I."/>
        </authorList>
    </citation>
    <scope>NUCLEOTIDE SEQUENCE [LARGE SCALE GENOMIC DNA]</scope>
    <source>
        <strain evidence="2 3">T08</strain>
    </source>
</reference>
<accession>A0A0A5HSW9</accession>
<feature type="domain" description="Hemerythrin-like" evidence="1">
    <location>
        <begin position="2"/>
        <end position="134"/>
    </location>
</feature>
<comment type="caution">
    <text evidence="2">The sequence shown here is derived from an EMBL/GenBank/DDBJ whole genome shotgun (WGS) entry which is preliminary data.</text>
</comment>
<dbReference type="Proteomes" id="UP000030451">
    <property type="component" value="Unassembled WGS sequence"/>
</dbReference>
<dbReference type="EMBL" id="JRWP01000019">
    <property type="protein sequence ID" value="KGY08642.1"/>
    <property type="molecule type" value="Genomic_DNA"/>
</dbReference>
<name>A0A0A5HSW9_PHOS4</name>
<dbReference type="GO" id="GO:0005886">
    <property type="term" value="C:plasma membrane"/>
    <property type="evidence" value="ECO:0007669"/>
    <property type="project" value="TreeGrafter"/>
</dbReference>
<proteinExistence type="predicted"/>
<dbReference type="Gene3D" id="1.20.120.520">
    <property type="entry name" value="nmb1532 protein domain like"/>
    <property type="match status" value="1"/>
</dbReference>
<evidence type="ECO:0000313" key="3">
    <source>
        <dbReference type="Proteomes" id="UP000030451"/>
    </source>
</evidence>
<gene>
    <name evidence="2" type="ORF">NM06_10705</name>
</gene>
<dbReference type="OrthoDB" id="7349010at2"/>
<dbReference type="RefSeq" id="WP_038139650.1">
    <property type="nucleotide sequence ID" value="NZ_JRWP01000019.1"/>
</dbReference>
<protein>
    <submittedName>
        <fullName evidence="2">Cation-binding protein</fullName>
    </submittedName>
</protein>
<sequence>MMIERIRREHGYMVRLLAVLKQKMAQLENEQAINYSLLYEIVAYLAEHSERVHHPKEDIIYQYYLDKFGHLESIENLEAEHKQLSEKTHEFLATVEMILQDAVVPQDIFLEQLKDFIGSQYQHLDMEERSVLPIILRNFTVKDWQAVEAMWSVNEDDPVFGETIAEQYQQLASRVRQNETEAL</sequence>